<proteinExistence type="inferred from homology"/>
<dbReference type="EMBL" id="JALHLF010000028">
    <property type="protein sequence ID" value="MCJ2182888.1"/>
    <property type="molecule type" value="Genomic_DNA"/>
</dbReference>
<dbReference type="SUPFAM" id="SSF53613">
    <property type="entry name" value="Ribokinase-like"/>
    <property type="match status" value="1"/>
</dbReference>
<evidence type="ECO:0000259" key="4">
    <source>
        <dbReference type="Pfam" id="PF00294"/>
    </source>
</evidence>
<comment type="caution">
    <text evidence="5">The sequence shown here is derived from an EMBL/GenBank/DDBJ whole genome shotgun (WGS) entry which is preliminary data.</text>
</comment>
<evidence type="ECO:0000256" key="3">
    <source>
        <dbReference type="ARBA" id="ARBA00022777"/>
    </source>
</evidence>
<name>A0ABT0BD20_9SPHN</name>
<keyword evidence="6" id="KW-1185">Reference proteome</keyword>
<dbReference type="CDD" id="cd01166">
    <property type="entry name" value="KdgK"/>
    <property type="match status" value="1"/>
</dbReference>
<evidence type="ECO:0000313" key="5">
    <source>
        <dbReference type="EMBL" id="MCJ2182888.1"/>
    </source>
</evidence>
<dbReference type="PROSITE" id="PS00584">
    <property type="entry name" value="PFKB_KINASES_2"/>
    <property type="match status" value="1"/>
</dbReference>
<dbReference type="Pfam" id="PF00294">
    <property type="entry name" value="PfkB"/>
    <property type="match status" value="1"/>
</dbReference>
<dbReference type="PANTHER" id="PTHR43085">
    <property type="entry name" value="HEXOKINASE FAMILY MEMBER"/>
    <property type="match status" value="1"/>
</dbReference>
<organism evidence="5 6">
    <name type="scientific">Novosphingobium organovorum</name>
    <dbReference type="NCBI Taxonomy" id="2930092"/>
    <lineage>
        <taxon>Bacteria</taxon>
        <taxon>Pseudomonadati</taxon>
        <taxon>Pseudomonadota</taxon>
        <taxon>Alphaproteobacteria</taxon>
        <taxon>Sphingomonadales</taxon>
        <taxon>Sphingomonadaceae</taxon>
        <taxon>Novosphingobium</taxon>
    </lineage>
</organism>
<accession>A0ABT0BD20</accession>
<dbReference type="InterPro" id="IPR029056">
    <property type="entry name" value="Ribokinase-like"/>
</dbReference>
<dbReference type="PANTHER" id="PTHR43085:SF15">
    <property type="entry name" value="2-DEHYDRO-3-DEOXYGLUCONOKINASE"/>
    <property type="match status" value="1"/>
</dbReference>
<evidence type="ECO:0000313" key="6">
    <source>
        <dbReference type="Proteomes" id="UP001162881"/>
    </source>
</evidence>
<dbReference type="RefSeq" id="WP_244019616.1">
    <property type="nucleotide sequence ID" value="NZ_JALHLF010000028.1"/>
</dbReference>
<reference evidence="5" key="1">
    <citation type="submission" date="2022-03" db="EMBL/GenBank/DDBJ databases">
        <title>Identification of a novel bacterium isolated from mangrove sediments.</title>
        <authorList>
            <person name="Pan X."/>
        </authorList>
    </citation>
    <scope>NUCLEOTIDE SEQUENCE</scope>
    <source>
        <strain evidence="5">B1949</strain>
    </source>
</reference>
<feature type="domain" description="Carbohydrate kinase PfkB" evidence="4">
    <location>
        <begin position="3"/>
        <end position="290"/>
    </location>
</feature>
<evidence type="ECO:0000256" key="1">
    <source>
        <dbReference type="ARBA" id="ARBA00010688"/>
    </source>
</evidence>
<sequence>MVNIVCLGEAMLELSGAGESWRMGIGGDTVNTAVHLSRAGHRVSYMTAVGACAFSARLREGWEREGVNSTLVLENPAASPGLYAISTDERGERSFTYWRERSAATRLFETPGIAPIVERAQDCDLFYFSLISVAILSDAGRQGLLDLAAGVRRKGGRVAFDSNYRPQLWSSQDEAIAFRDRCIALADFGFPTFEDESTLERAGSPQEVVQKWQDRGCGEVVVKLGADGCLLPDLSVIPPAQVLVPVDTSGAGDAFNAGYLAQRLNGGTPRSSAVSGNALAAWCVMRRGAVPARES</sequence>
<dbReference type="Proteomes" id="UP001162881">
    <property type="component" value="Unassembled WGS sequence"/>
</dbReference>
<evidence type="ECO:0000256" key="2">
    <source>
        <dbReference type="ARBA" id="ARBA00022679"/>
    </source>
</evidence>
<keyword evidence="2" id="KW-0808">Transferase</keyword>
<gene>
    <name evidence="5" type="ORF">MTR62_09315</name>
</gene>
<dbReference type="InterPro" id="IPR050306">
    <property type="entry name" value="PfkB_Carbo_kinase"/>
</dbReference>
<keyword evidence="3 5" id="KW-0418">Kinase</keyword>
<dbReference type="Gene3D" id="3.40.1190.20">
    <property type="match status" value="1"/>
</dbReference>
<protein>
    <submittedName>
        <fullName evidence="5">Sugar kinase</fullName>
    </submittedName>
</protein>
<dbReference type="InterPro" id="IPR002173">
    <property type="entry name" value="Carboh/pur_kinase_PfkB_CS"/>
</dbReference>
<dbReference type="InterPro" id="IPR011611">
    <property type="entry name" value="PfkB_dom"/>
</dbReference>
<comment type="similarity">
    <text evidence="1">Belongs to the carbohydrate kinase PfkB family.</text>
</comment>
<dbReference type="GO" id="GO:0016301">
    <property type="term" value="F:kinase activity"/>
    <property type="evidence" value="ECO:0007669"/>
    <property type="project" value="UniProtKB-KW"/>
</dbReference>